<dbReference type="FunFam" id="3.80.10.10:FF:000041">
    <property type="entry name" value="LRR receptor-like serine/threonine-protein kinase ERECTA"/>
    <property type="match status" value="1"/>
</dbReference>
<evidence type="ECO:0000256" key="9">
    <source>
        <dbReference type="ARBA" id="ARBA00023136"/>
    </source>
</evidence>
<keyword evidence="9 12" id="KW-0472">Membrane</keyword>
<evidence type="ECO:0008006" key="15">
    <source>
        <dbReference type="Google" id="ProtNLM"/>
    </source>
</evidence>
<reference evidence="13" key="1">
    <citation type="journal article" date="2022" name="Plant J.">
        <title>Strategies of tolerance reflected in two North American maple genomes.</title>
        <authorList>
            <person name="McEvoy S.L."/>
            <person name="Sezen U.U."/>
            <person name="Trouern-Trend A."/>
            <person name="McMahon S.M."/>
            <person name="Schaberg P.G."/>
            <person name="Yang J."/>
            <person name="Wegrzyn J.L."/>
            <person name="Swenson N.G."/>
        </authorList>
    </citation>
    <scope>NUCLEOTIDE SEQUENCE</scope>
    <source>
        <strain evidence="13">NS2018</strain>
    </source>
</reference>
<keyword evidence="7" id="KW-0677">Repeat</keyword>
<evidence type="ECO:0000256" key="8">
    <source>
        <dbReference type="ARBA" id="ARBA00022989"/>
    </source>
</evidence>
<keyword evidence="10" id="KW-0675">Receptor</keyword>
<keyword evidence="4" id="KW-0433">Leucine-rich repeat</keyword>
<organism evidence="13 14">
    <name type="scientific">Acer saccharum</name>
    <name type="common">Sugar maple</name>
    <dbReference type="NCBI Taxonomy" id="4024"/>
    <lineage>
        <taxon>Eukaryota</taxon>
        <taxon>Viridiplantae</taxon>
        <taxon>Streptophyta</taxon>
        <taxon>Embryophyta</taxon>
        <taxon>Tracheophyta</taxon>
        <taxon>Spermatophyta</taxon>
        <taxon>Magnoliopsida</taxon>
        <taxon>eudicotyledons</taxon>
        <taxon>Gunneridae</taxon>
        <taxon>Pentapetalae</taxon>
        <taxon>rosids</taxon>
        <taxon>malvids</taxon>
        <taxon>Sapindales</taxon>
        <taxon>Sapindaceae</taxon>
        <taxon>Hippocastanoideae</taxon>
        <taxon>Acereae</taxon>
        <taxon>Acer</taxon>
    </lineage>
</organism>
<dbReference type="EMBL" id="JAUESC010000381">
    <property type="protein sequence ID" value="KAK0588987.1"/>
    <property type="molecule type" value="Genomic_DNA"/>
</dbReference>
<evidence type="ECO:0000256" key="7">
    <source>
        <dbReference type="ARBA" id="ARBA00022737"/>
    </source>
</evidence>
<evidence type="ECO:0000256" key="10">
    <source>
        <dbReference type="ARBA" id="ARBA00023170"/>
    </source>
</evidence>
<dbReference type="PANTHER" id="PTHR27004:SF460">
    <property type="entry name" value="RECEPTOR-LIKE PROTEIN 33"/>
    <property type="match status" value="1"/>
</dbReference>
<dbReference type="InterPro" id="IPR001611">
    <property type="entry name" value="Leu-rich_rpt"/>
</dbReference>
<dbReference type="GO" id="GO:0005886">
    <property type="term" value="C:plasma membrane"/>
    <property type="evidence" value="ECO:0007669"/>
    <property type="project" value="UniProtKB-SubCell"/>
</dbReference>
<dbReference type="SMART" id="SM00365">
    <property type="entry name" value="LRR_SD22"/>
    <property type="match status" value="7"/>
</dbReference>
<evidence type="ECO:0000313" key="13">
    <source>
        <dbReference type="EMBL" id="KAK0588987.1"/>
    </source>
</evidence>
<dbReference type="Pfam" id="PF00560">
    <property type="entry name" value="LRR_1"/>
    <property type="match status" value="3"/>
</dbReference>
<dbReference type="FunFam" id="3.80.10.10:FF:000095">
    <property type="entry name" value="LRR receptor-like serine/threonine-protein kinase GSO1"/>
    <property type="match status" value="1"/>
</dbReference>
<evidence type="ECO:0000256" key="1">
    <source>
        <dbReference type="ARBA" id="ARBA00004251"/>
    </source>
</evidence>
<dbReference type="Gene3D" id="3.80.10.10">
    <property type="entry name" value="Ribonuclease Inhibitor"/>
    <property type="match status" value="2"/>
</dbReference>
<keyword evidence="14" id="KW-1185">Reference proteome</keyword>
<reference evidence="13" key="2">
    <citation type="submission" date="2023-06" db="EMBL/GenBank/DDBJ databases">
        <authorList>
            <person name="Swenson N.G."/>
            <person name="Wegrzyn J.L."/>
            <person name="Mcevoy S.L."/>
        </authorList>
    </citation>
    <scope>NUCLEOTIDE SEQUENCE</scope>
    <source>
        <strain evidence="13">NS2018</strain>
        <tissue evidence="13">Leaf</tissue>
    </source>
</reference>
<comment type="similarity">
    <text evidence="2">Belongs to the RLP family.</text>
</comment>
<evidence type="ECO:0000256" key="2">
    <source>
        <dbReference type="ARBA" id="ARBA00009592"/>
    </source>
</evidence>
<comment type="caution">
    <text evidence="13">The sequence shown here is derived from an EMBL/GenBank/DDBJ whole genome shotgun (WGS) entry which is preliminary data.</text>
</comment>
<dbReference type="SUPFAM" id="SSF52058">
    <property type="entry name" value="L domain-like"/>
    <property type="match status" value="2"/>
</dbReference>
<keyword evidence="5 12" id="KW-0812">Transmembrane</keyword>
<evidence type="ECO:0000256" key="4">
    <source>
        <dbReference type="ARBA" id="ARBA00022614"/>
    </source>
</evidence>
<dbReference type="PROSITE" id="PS51450">
    <property type="entry name" value="LRR"/>
    <property type="match status" value="3"/>
</dbReference>
<dbReference type="PANTHER" id="PTHR27004">
    <property type="entry name" value="RECEPTOR-LIKE PROTEIN 12 ISOFORM X1"/>
    <property type="match status" value="1"/>
</dbReference>
<dbReference type="InterPro" id="IPR032675">
    <property type="entry name" value="LRR_dom_sf"/>
</dbReference>
<dbReference type="Pfam" id="PF13855">
    <property type="entry name" value="LRR_8"/>
    <property type="match status" value="3"/>
</dbReference>
<keyword evidence="6" id="KW-0732">Signal</keyword>
<keyword evidence="3" id="KW-1003">Cell membrane</keyword>
<dbReference type="Proteomes" id="UP001168877">
    <property type="component" value="Unassembled WGS sequence"/>
</dbReference>
<dbReference type="AlphaFoldDB" id="A0AA39VQS1"/>
<comment type="subcellular location">
    <subcellularLocation>
        <location evidence="1">Cell membrane</location>
        <topology evidence="1">Single-pass type I membrane protein</topology>
    </subcellularLocation>
</comment>
<protein>
    <recommendedName>
        <fullName evidence="15">Receptor-like protein 12</fullName>
    </recommendedName>
</protein>
<keyword evidence="11" id="KW-0325">Glycoprotein</keyword>
<accession>A0AA39VQS1</accession>
<name>A0AA39VQS1_ACESA</name>
<dbReference type="InterPro" id="IPR003591">
    <property type="entry name" value="Leu-rich_rpt_typical-subtyp"/>
</dbReference>
<evidence type="ECO:0000256" key="5">
    <source>
        <dbReference type="ARBA" id="ARBA00022692"/>
    </source>
</evidence>
<dbReference type="PRINTS" id="PR00019">
    <property type="entry name" value="LEURICHRPT"/>
</dbReference>
<evidence type="ECO:0000256" key="11">
    <source>
        <dbReference type="ARBA" id="ARBA00023180"/>
    </source>
</evidence>
<dbReference type="FunFam" id="3.80.10.10:FF:000111">
    <property type="entry name" value="LRR receptor-like serine/threonine-protein kinase ERECTA"/>
    <property type="match status" value="1"/>
</dbReference>
<feature type="transmembrane region" description="Helical" evidence="12">
    <location>
        <begin position="565"/>
        <end position="589"/>
    </location>
</feature>
<gene>
    <name evidence="13" type="ORF">LWI29_008189</name>
</gene>
<evidence type="ECO:0000256" key="3">
    <source>
        <dbReference type="ARBA" id="ARBA00022475"/>
    </source>
</evidence>
<sequence>MNSNHLTGTIPFWLINLNHLSGLSFRSNQLIGQIPSQISNLTQLNDLDLSSNQLQGPIPSSFLELNNLKTLDLSSNNLSGTMDLEMFLQLKSLRSLSLSSNRLSLLSNFSVNTSSHKLQTLRLGSCNLRSFPDFLRYQNQLGDLDLSSNYISGQIPGWFLNISENSLQLLNLSHNLLTGFDQQHVVLPWTRLYSLDLSFNKLQGPLPIISPLPTMQYYLVSNNHLSGTLSPWICKLNSLQAFDLSNNSLSSKLPQCLGNFSQRLSMLNLQNNKFHGSIPQTFMNGTRLRMIDLSNNMFGGKIPRSLVNCTMLEFFDLGNNKINDTFPSWIGNLPNLAVLNLQSNKLYGAIEEPKSDFEFPKLQIIDLSNNRFTGKLPSKYIQCWNAMKVVNASQLAYMMKSTSGSDLYHYSLRMVHKGIEIEYVKISNMLVSISLSNNRFEGDIPASISILQGLRYLNLSNNNLVGSIPSSLDNLTVLESLDLSNNSLSGEIPPQLLKLNPLAFFDVSHNNLTGPIPLGAQFNTFENRSYEGNPGLCGQPLSRKCGNSERPQKEDDQGSESPFAFGWKVVAIGYASGLVIGVVLGHIFCTKKYEWFVKIFRMPLKKIERKRGRRRN</sequence>
<dbReference type="SMART" id="SM00369">
    <property type="entry name" value="LRR_TYP"/>
    <property type="match status" value="7"/>
</dbReference>
<evidence type="ECO:0000256" key="6">
    <source>
        <dbReference type="ARBA" id="ARBA00022729"/>
    </source>
</evidence>
<keyword evidence="8 12" id="KW-1133">Transmembrane helix</keyword>
<evidence type="ECO:0000256" key="12">
    <source>
        <dbReference type="SAM" id="Phobius"/>
    </source>
</evidence>
<evidence type="ECO:0000313" key="14">
    <source>
        <dbReference type="Proteomes" id="UP001168877"/>
    </source>
</evidence>
<proteinExistence type="inferred from homology"/>